<keyword evidence="2" id="KW-1185">Reference proteome</keyword>
<sequence>MEKELKQASETASGAGLHVIGMQIGFAKNVQVIWLKECFDERVLSEKQAYINLRREAKGVTDLTLRLGYQHGRPLDITPDKNILYRNFQP</sequence>
<reference evidence="1" key="1">
    <citation type="submission" date="2021-06" db="EMBL/GenBank/DDBJ databases">
        <authorList>
            <person name="Kallberg Y."/>
            <person name="Tangrot J."/>
            <person name="Rosling A."/>
        </authorList>
    </citation>
    <scope>NUCLEOTIDE SEQUENCE</scope>
    <source>
        <strain evidence="1">MA453B</strain>
    </source>
</reference>
<dbReference type="Proteomes" id="UP000789405">
    <property type="component" value="Unassembled WGS sequence"/>
</dbReference>
<protein>
    <submittedName>
        <fullName evidence="1">21180_t:CDS:1</fullName>
    </submittedName>
</protein>
<evidence type="ECO:0000313" key="2">
    <source>
        <dbReference type="Proteomes" id="UP000789405"/>
    </source>
</evidence>
<dbReference type="AlphaFoldDB" id="A0A9N9J1H0"/>
<name>A0A9N9J1H0_9GLOM</name>
<feature type="non-terminal residue" evidence="1">
    <location>
        <position position="90"/>
    </location>
</feature>
<comment type="caution">
    <text evidence="1">The sequence shown here is derived from an EMBL/GenBank/DDBJ whole genome shotgun (WGS) entry which is preliminary data.</text>
</comment>
<accession>A0A9N9J1H0</accession>
<proteinExistence type="predicted"/>
<dbReference type="EMBL" id="CAJVPY010016563">
    <property type="protein sequence ID" value="CAG8757660.1"/>
    <property type="molecule type" value="Genomic_DNA"/>
</dbReference>
<organism evidence="1 2">
    <name type="scientific">Dentiscutata erythropus</name>
    <dbReference type="NCBI Taxonomy" id="1348616"/>
    <lineage>
        <taxon>Eukaryota</taxon>
        <taxon>Fungi</taxon>
        <taxon>Fungi incertae sedis</taxon>
        <taxon>Mucoromycota</taxon>
        <taxon>Glomeromycotina</taxon>
        <taxon>Glomeromycetes</taxon>
        <taxon>Diversisporales</taxon>
        <taxon>Gigasporaceae</taxon>
        <taxon>Dentiscutata</taxon>
    </lineage>
</organism>
<dbReference type="OrthoDB" id="2422298at2759"/>
<gene>
    <name evidence="1" type="ORF">DERYTH_LOCUS17503</name>
</gene>
<evidence type="ECO:0000313" key="1">
    <source>
        <dbReference type="EMBL" id="CAG8757660.1"/>
    </source>
</evidence>